<organism evidence="7 8">
    <name type="scientific">Zygosaccharomyces rouxii</name>
    <dbReference type="NCBI Taxonomy" id="4956"/>
    <lineage>
        <taxon>Eukaryota</taxon>
        <taxon>Fungi</taxon>
        <taxon>Dikarya</taxon>
        <taxon>Ascomycota</taxon>
        <taxon>Saccharomycotina</taxon>
        <taxon>Saccharomycetes</taxon>
        <taxon>Saccharomycetales</taxon>
        <taxon>Saccharomycetaceae</taxon>
        <taxon>Zygosaccharomyces</taxon>
    </lineage>
</organism>
<dbReference type="PANTHER" id="PTHR48030">
    <property type="entry name" value="SPLICING FACTOR 3B SUBUNIT 4"/>
    <property type="match status" value="1"/>
</dbReference>
<dbReference type="InterPro" id="IPR052084">
    <property type="entry name" value="SF3B4_spliceosome_assoc"/>
</dbReference>
<evidence type="ECO:0000256" key="1">
    <source>
        <dbReference type="ARBA" id="ARBA00004123"/>
    </source>
</evidence>
<keyword evidence="2" id="KW-0677">Repeat</keyword>
<dbReference type="SMART" id="SM00360">
    <property type="entry name" value="RRM"/>
    <property type="match status" value="2"/>
</dbReference>
<dbReference type="FunFam" id="3.30.70.330:FF:000895">
    <property type="entry name" value="Hsh49p"/>
    <property type="match status" value="1"/>
</dbReference>
<evidence type="ECO:0000256" key="3">
    <source>
        <dbReference type="ARBA" id="ARBA00022884"/>
    </source>
</evidence>
<dbReference type="GO" id="GO:0005730">
    <property type="term" value="C:nucleolus"/>
    <property type="evidence" value="ECO:0007669"/>
    <property type="project" value="TreeGrafter"/>
</dbReference>
<keyword evidence="4" id="KW-0539">Nucleus</keyword>
<evidence type="ECO:0000256" key="2">
    <source>
        <dbReference type="ARBA" id="ARBA00022737"/>
    </source>
</evidence>
<comment type="subcellular location">
    <subcellularLocation>
        <location evidence="1">Nucleus</location>
    </subcellularLocation>
</comment>
<accession>A0A1Q3AHV8</accession>
<dbReference type="GO" id="GO:0005686">
    <property type="term" value="C:U2 snRNP"/>
    <property type="evidence" value="ECO:0007669"/>
    <property type="project" value="UniProtKB-ARBA"/>
</dbReference>
<dbReference type="GO" id="GO:0003723">
    <property type="term" value="F:RNA binding"/>
    <property type="evidence" value="ECO:0007669"/>
    <property type="project" value="UniProtKB-UniRule"/>
</dbReference>
<evidence type="ECO:0000313" key="7">
    <source>
        <dbReference type="EMBL" id="GAV55230.1"/>
    </source>
</evidence>
<feature type="domain" description="RRM" evidence="6">
    <location>
        <begin position="107"/>
        <end position="184"/>
    </location>
</feature>
<dbReference type="InterPro" id="IPR000504">
    <property type="entry name" value="RRM_dom"/>
</dbReference>
<dbReference type="PROSITE" id="PS50102">
    <property type="entry name" value="RRM"/>
    <property type="match status" value="2"/>
</dbReference>
<dbReference type="Gene3D" id="3.30.70.330">
    <property type="match status" value="2"/>
</dbReference>
<feature type="domain" description="RRM" evidence="6">
    <location>
        <begin position="9"/>
        <end position="88"/>
    </location>
</feature>
<keyword evidence="3 5" id="KW-0694">RNA-binding</keyword>
<evidence type="ECO:0000256" key="5">
    <source>
        <dbReference type="PROSITE-ProRule" id="PRU00176"/>
    </source>
</evidence>
<reference evidence="7 8" key="1">
    <citation type="submission" date="2016-08" db="EMBL/GenBank/DDBJ databases">
        <title>Draft genome sequence of allopolyploid Zygosaccharomyces rouxii.</title>
        <authorList>
            <person name="Watanabe J."/>
            <person name="Uehara K."/>
            <person name="Mogi Y."/>
            <person name="Tsukioka Y."/>
        </authorList>
    </citation>
    <scope>NUCLEOTIDE SEQUENCE [LARGE SCALE GENOMIC DNA]</scope>
    <source>
        <strain evidence="7 8">NBRC 110957</strain>
    </source>
</reference>
<dbReference type="CDD" id="cd00590">
    <property type="entry name" value="RRM_SF"/>
    <property type="match status" value="1"/>
</dbReference>
<name>A0A1Q3AHV8_ZYGRO</name>
<dbReference type="AlphaFoldDB" id="A0A1Q3AHV8"/>
<dbReference type="OrthoDB" id="10259687at2759"/>
<dbReference type="InterPro" id="IPR012677">
    <property type="entry name" value="Nucleotide-bd_a/b_plait_sf"/>
</dbReference>
<dbReference type="GO" id="GO:0071011">
    <property type="term" value="C:precatalytic spliceosome"/>
    <property type="evidence" value="ECO:0007669"/>
    <property type="project" value="TreeGrafter"/>
</dbReference>
<sequence>MSSTSNRDTSVYVGNIDPKVTKAHLYELFVQIGPIRRIRYPKDKVLQMHQGYAFVEFYSVEDVQYVLRVMTNLVSLYDRTLRIRRVNNGPGTNNSVNSKELSHLPLAKVFVKNLDESIDNEHLSKIFGKFGPLASLPDTFYLSHGQLRCAFVYFKDYTHSDAAIKSLDNQLVVNRRINLDYAIKENSQQNSKYGSDVDRLLNKEALKNDML</sequence>
<dbReference type="GO" id="GO:0000398">
    <property type="term" value="P:mRNA splicing, via spliceosome"/>
    <property type="evidence" value="ECO:0007669"/>
    <property type="project" value="UniProtKB-ARBA"/>
</dbReference>
<comment type="caution">
    <text evidence="7">The sequence shown here is derived from an EMBL/GenBank/DDBJ whole genome shotgun (WGS) entry which is preliminary data.</text>
</comment>
<evidence type="ECO:0000256" key="4">
    <source>
        <dbReference type="ARBA" id="ARBA00023242"/>
    </source>
</evidence>
<dbReference type="EMBL" id="BDGX01000045">
    <property type="protein sequence ID" value="GAV55230.1"/>
    <property type="molecule type" value="Genomic_DNA"/>
</dbReference>
<evidence type="ECO:0000313" key="8">
    <source>
        <dbReference type="Proteomes" id="UP000187013"/>
    </source>
</evidence>
<dbReference type="InterPro" id="IPR035979">
    <property type="entry name" value="RBD_domain_sf"/>
</dbReference>
<protein>
    <recommendedName>
        <fullName evidence="6">RRM domain-containing protein</fullName>
    </recommendedName>
</protein>
<dbReference type="Proteomes" id="UP000187013">
    <property type="component" value="Unassembled WGS sequence"/>
</dbReference>
<dbReference type="Pfam" id="PF00076">
    <property type="entry name" value="RRM_1"/>
    <property type="match status" value="2"/>
</dbReference>
<dbReference type="GO" id="GO:0048026">
    <property type="term" value="P:positive regulation of mRNA splicing, via spliceosome"/>
    <property type="evidence" value="ECO:0007669"/>
    <property type="project" value="TreeGrafter"/>
</dbReference>
<evidence type="ECO:0000259" key="6">
    <source>
        <dbReference type="PROSITE" id="PS50102"/>
    </source>
</evidence>
<proteinExistence type="predicted"/>
<gene>
    <name evidence="7" type="ORF">ZYGR_0AS05540</name>
</gene>
<dbReference type="SUPFAM" id="SSF54928">
    <property type="entry name" value="RNA-binding domain, RBD"/>
    <property type="match status" value="1"/>
</dbReference>
<dbReference type="PANTHER" id="PTHR48030:SF3">
    <property type="entry name" value="SPLICING FACTOR 3B SUBUNIT 4"/>
    <property type="match status" value="1"/>
</dbReference>